<keyword evidence="2" id="KW-0732">Signal</keyword>
<name>L7L4H2_9ACTN</name>
<keyword evidence="4" id="KW-1185">Reference proteome</keyword>
<dbReference type="Proteomes" id="UP000053405">
    <property type="component" value="Unassembled WGS sequence"/>
</dbReference>
<reference evidence="3 4" key="1">
    <citation type="submission" date="2012-12" db="EMBL/GenBank/DDBJ databases">
        <title>Whole genome shotgun sequence of Gordonia hirsuta NBRC 16056.</title>
        <authorList>
            <person name="Isaki-Nakamura S."/>
            <person name="Hosoyama A."/>
            <person name="Tsuchikane K."/>
            <person name="Katsumata H."/>
            <person name="Baba S."/>
            <person name="Yamazaki S."/>
            <person name="Fujita N."/>
        </authorList>
    </citation>
    <scope>NUCLEOTIDE SEQUENCE [LARGE SCALE GENOMIC DNA]</scope>
    <source>
        <strain evidence="3 4">NBRC 16056</strain>
    </source>
</reference>
<feature type="signal peptide" evidence="2">
    <location>
        <begin position="1"/>
        <end position="20"/>
    </location>
</feature>
<evidence type="ECO:0000256" key="1">
    <source>
        <dbReference type="SAM" id="MobiDB-lite"/>
    </source>
</evidence>
<evidence type="ECO:0000313" key="3">
    <source>
        <dbReference type="EMBL" id="GAC55844.1"/>
    </source>
</evidence>
<dbReference type="AlphaFoldDB" id="L7L4H2"/>
<comment type="caution">
    <text evidence="3">The sequence shown here is derived from an EMBL/GenBank/DDBJ whole genome shotgun (WGS) entry which is preliminary data.</text>
</comment>
<evidence type="ECO:0000256" key="2">
    <source>
        <dbReference type="SAM" id="SignalP"/>
    </source>
</evidence>
<organism evidence="3 4">
    <name type="scientific">Gordonia hirsuta DSM 44140 = NBRC 16056</name>
    <dbReference type="NCBI Taxonomy" id="1121927"/>
    <lineage>
        <taxon>Bacteria</taxon>
        <taxon>Bacillati</taxon>
        <taxon>Actinomycetota</taxon>
        <taxon>Actinomycetes</taxon>
        <taxon>Mycobacteriales</taxon>
        <taxon>Gordoniaceae</taxon>
        <taxon>Gordonia</taxon>
    </lineage>
</organism>
<dbReference type="PROSITE" id="PS51257">
    <property type="entry name" value="PROKAR_LIPOPROTEIN"/>
    <property type="match status" value="1"/>
</dbReference>
<evidence type="ECO:0008006" key="5">
    <source>
        <dbReference type="Google" id="ProtNLM"/>
    </source>
</evidence>
<feature type="chain" id="PRO_5003980127" description="Peptidase MA-like domain-containing protein" evidence="2">
    <location>
        <begin position="21"/>
        <end position="538"/>
    </location>
</feature>
<proteinExistence type="predicted"/>
<dbReference type="EMBL" id="BANT01000001">
    <property type="protein sequence ID" value="GAC55844.1"/>
    <property type="molecule type" value="Genomic_DNA"/>
</dbReference>
<dbReference type="STRING" id="1121927.GOHSU_01_00230"/>
<dbReference type="eggNOG" id="COG3975">
    <property type="taxonomic scope" value="Bacteria"/>
</dbReference>
<evidence type="ECO:0000313" key="4">
    <source>
        <dbReference type="Proteomes" id="UP000053405"/>
    </source>
</evidence>
<protein>
    <recommendedName>
        <fullName evidence="5">Peptidase MA-like domain-containing protein</fullName>
    </recommendedName>
</protein>
<feature type="compositionally biased region" description="Low complexity" evidence="1">
    <location>
        <begin position="412"/>
        <end position="425"/>
    </location>
</feature>
<feature type="region of interest" description="Disordered" evidence="1">
    <location>
        <begin position="397"/>
        <end position="436"/>
    </location>
</feature>
<gene>
    <name evidence="3" type="ORF">GOHSU_01_00230</name>
</gene>
<sequence length="538" mass="55658">MRRAVGTGLAVVLLAGGAAACGSDDPAPTAPTASTIFSTPPSVYEEQRAEGVSALLDALPDALTSADKGALDALIDPLATADFRRTWQLARANLGPTPPAARRSDSVVPSSPEAGAPSAATGAQNPPSRPSSAPAGSPSRGRNLVLKDLSYRLAMNSGPDRLIGGALGVQLTEAGSSDSWVSEVTLSYALGGAARPGVDEAVIEVPMMLAFSRYDDEWKLLGDGSVAPDPAVTPGETTAPGEPVPWTFSGLRARDVRTAGGASAVLSYPGTERTVGAVGTELASAVSAVSRFWGQDWSQQAVVVATATDEQFAALTRTRHGSTSAAAAASVFSRIDSGSKTVVGQRIVLAPAARQLSQAGIAVILRHELFHVAARLATAEEAPMWLTEGVAEYVGRRGTTAVPGSGARSTERSSAAPGASRSPGRPVEEQPAETGDELTDVAPELAVQVAAGRLPTDLPADNDFAVDTAQARLAYQTAWSFAAFVADTYGPDRLKQMYLAVAQGGDEPATAKALQQTLGASKKQLITEWQRWLRQEVR</sequence>
<accession>L7L4H2</accession>
<dbReference type="RefSeq" id="WP_005935004.1">
    <property type="nucleotide sequence ID" value="NZ_ATVK01000001.1"/>
</dbReference>
<feature type="region of interest" description="Disordered" evidence="1">
    <location>
        <begin position="93"/>
        <end position="141"/>
    </location>
</feature>
<feature type="compositionally biased region" description="Low complexity" evidence="1">
    <location>
        <begin position="109"/>
        <end position="123"/>
    </location>
</feature>
<feature type="compositionally biased region" description="Low complexity" evidence="1">
    <location>
        <begin position="130"/>
        <end position="141"/>
    </location>
</feature>
<dbReference type="OrthoDB" id="5242307at2"/>